<feature type="domain" description="Phage tail lysozyme" evidence="1">
    <location>
        <begin position="48"/>
        <end position="127"/>
    </location>
</feature>
<dbReference type="EMBL" id="JACOFX010000020">
    <property type="protein sequence ID" value="MBC3910822.1"/>
    <property type="molecule type" value="Genomic_DNA"/>
</dbReference>
<proteinExistence type="predicted"/>
<dbReference type="InterPro" id="IPR041219">
    <property type="entry name" value="Phage_lysozyme2"/>
</dbReference>
<reference evidence="2 3" key="1">
    <citation type="submission" date="2020-08" db="EMBL/GenBank/DDBJ databases">
        <title>Novel species isolated from subtropical streams in China.</title>
        <authorList>
            <person name="Lu H."/>
        </authorList>
    </citation>
    <scope>NUCLEOTIDE SEQUENCE [LARGE SCALE GENOMIC DNA]</scope>
    <source>
        <strain evidence="2 3">NL8W</strain>
    </source>
</reference>
<protein>
    <submittedName>
        <fullName evidence="2">Transglycosylase SLT domain-containing protein</fullName>
    </submittedName>
</protein>
<gene>
    <name evidence="2" type="ORF">H8L47_24940</name>
</gene>
<dbReference type="CDD" id="cd00442">
    <property type="entry name" value="Lyz-like"/>
    <property type="match status" value="1"/>
</dbReference>
<dbReference type="Proteomes" id="UP000646911">
    <property type="component" value="Unassembled WGS sequence"/>
</dbReference>
<organism evidence="2 3">
    <name type="scientific">Undibacterium umbellatum</name>
    <dbReference type="NCBI Taxonomy" id="2762300"/>
    <lineage>
        <taxon>Bacteria</taxon>
        <taxon>Pseudomonadati</taxon>
        <taxon>Pseudomonadota</taxon>
        <taxon>Betaproteobacteria</taxon>
        <taxon>Burkholderiales</taxon>
        <taxon>Oxalobacteraceae</taxon>
        <taxon>Undibacterium</taxon>
    </lineage>
</organism>
<sequence length="180" mass="19384">MLVKKKGAKYSQDQIVDGSHIYDQIDNSNGRMAGNSRVWGDANPDVQKSAINALIAKSRQAGLNDQQTALVLAIAHTESGFNPDATAGTTSASGLGQFIDKTGKHYGVNNANRWDLGTQADALVKHTVDNLNLAQKRGQGIEYAYKYHHDGPSKNYGGLGISNDIVMPLANQYLKILKGD</sequence>
<keyword evidence="3" id="KW-1185">Reference proteome</keyword>
<evidence type="ECO:0000313" key="2">
    <source>
        <dbReference type="EMBL" id="MBC3910822.1"/>
    </source>
</evidence>
<dbReference type="Pfam" id="PF18013">
    <property type="entry name" value="Phage_lysozyme2"/>
    <property type="match status" value="1"/>
</dbReference>
<dbReference type="InterPro" id="IPR023346">
    <property type="entry name" value="Lysozyme-like_dom_sf"/>
</dbReference>
<dbReference type="SUPFAM" id="SSF53955">
    <property type="entry name" value="Lysozyme-like"/>
    <property type="match status" value="1"/>
</dbReference>
<evidence type="ECO:0000313" key="3">
    <source>
        <dbReference type="Proteomes" id="UP000646911"/>
    </source>
</evidence>
<evidence type="ECO:0000259" key="1">
    <source>
        <dbReference type="Pfam" id="PF18013"/>
    </source>
</evidence>
<name>A0ABR6ZGH2_9BURK</name>
<dbReference type="Gene3D" id="1.10.530.10">
    <property type="match status" value="1"/>
</dbReference>
<comment type="caution">
    <text evidence="2">The sequence shown here is derived from an EMBL/GenBank/DDBJ whole genome shotgun (WGS) entry which is preliminary data.</text>
</comment>
<accession>A0ABR6ZGH2</accession>